<dbReference type="Proteomes" id="UP000617555">
    <property type="component" value="Unassembled WGS sequence"/>
</dbReference>
<sequence length="103" mass="12207">MPLLTELDFLEEFISTDYENQFTKADWLKSPFESNLWVYNFDFKKNKELDWNIHLYDGSQLTDENNHQLLISLKHWLIASTDRNVGSAVAGADHTRSFFTRYL</sequence>
<comment type="caution">
    <text evidence="1">The sequence shown here is derived from an EMBL/GenBank/DDBJ whole genome shotgun (WGS) entry which is preliminary data.</text>
</comment>
<reference evidence="2" key="1">
    <citation type="journal article" date="2019" name="Int. J. Syst. Evol. Microbiol.">
        <title>The Global Catalogue of Microorganisms (GCM) 10K type strain sequencing project: providing services to taxonomists for standard genome sequencing and annotation.</title>
        <authorList>
            <consortium name="The Broad Institute Genomics Platform"/>
            <consortium name="The Broad Institute Genome Sequencing Center for Infectious Disease"/>
            <person name="Wu L."/>
            <person name="Ma J."/>
        </authorList>
    </citation>
    <scope>NUCLEOTIDE SEQUENCE [LARGE SCALE GENOMIC DNA]</scope>
    <source>
        <strain evidence="2">CGMCC 1.15339</strain>
    </source>
</reference>
<evidence type="ECO:0008006" key="3">
    <source>
        <dbReference type="Google" id="ProtNLM"/>
    </source>
</evidence>
<evidence type="ECO:0000313" key="2">
    <source>
        <dbReference type="Proteomes" id="UP000617555"/>
    </source>
</evidence>
<evidence type="ECO:0000313" key="1">
    <source>
        <dbReference type="EMBL" id="GGB67223.1"/>
    </source>
</evidence>
<dbReference type="EMBL" id="BMII01000026">
    <property type="protein sequence ID" value="GGB67223.1"/>
    <property type="molecule type" value="Genomic_DNA"/>
</dbReference>
<name>A0ABQ1JIL8_9GAMM</name>
<keyword evidence="2" id="KW-1185">Reference proteome</keyword>
<dbReference type="RefSeq" id="WP_229706701.1">
    <property type="nucleotide sequence ID" value="NZ_BMII01000026.1"/>
</dbReference>
<protein>
    <recommendedName>
        <fullName evidence="3">DUF3630 family protein</fullName>
    </recommendedName>
</protein>
<proteinExistence type="predicted"/>
<accession>A0ABQ1JIL8</accession>
<gene>
    <name evidence="1" type="ORF">GCM10011607_29810</name>
</gene>
<organism evidence="1 2">
    <name type="scientific">Shewanella inventionis</name>
    <dbReference type="NCBI Taxonomy" id="1738770"/>
    <lineage>
        <taxon>Bacteria</taxon>
        <taxon>Pseudomonadati</taxon>
        <taxon>Pseudomonadota</taxon>
        <taxon>Gammaproteobacteria</taxon>
        <taxon>Alteromonadales</taxon>
        <taxon>Shewanellaceae</taxon>
        <taxon>Shewanella</taxon>
    </lineage>
</organism>